<gene>
    <name evidence="3" type="ORF">ACF05T_27535</name>
</gene>
<dbReference type="InterPro" id="IPR012338">
    <property type="entry name" value="Beta-lactam/transpept-like"/>
</dbReference>
<feature type="domain" description="Beta-lactamase-related" evidence="2">
    <location>
        <begin position="14"/>
        <end position="336"/>
    </location>
</feature>
<reference evidence="3 4" key="1">
    <citation type="submission" date="2024-10" db="EMBL/GenBank/DDBJ databases">
        <title>The Natural Products Discovery Center: Release of the First 8490 Sequenced Strains for Exploring Actinobacteria Biosynthetic Diversity.</title>
        <authorList>
            <person name="Kalkreuter E."/>
            <person name="Kautsar S.A."/>
            <person name="Yang D."/>
            <person name="Bader C.D."/>
            <person name="Teijaro C.N."/>
            <person name="Fluegel L."/>
            <person name="Davis C.M."/>
            <person name="Simpson J.R."/>
            <person name="Lauterbach L."/>
            <person name="Steele A.D."/>
            <person name="Gui C."/>
            <person name="Meng S."/>
            <person name="Li G."/>
            <person name="Viehrig K."/>
            <person name="Ye F."/>
            <person name="Su P."/>
            <person name="Kiefer A.F."/>
            <person name="Nichols A."/>
            <person name="Cepeda A.J."/>
            <person name="Yan W."/>
            <person name="Fan B."/>
            <person name="Jiang Y."/>
            <person name="Adhikari A."/>
            <person name="Zheng C.-J."/>
            <person name="Schuster L."/>
            <person name="Cowan T.M."/>
            <person name="Smanski M.J."/>
            <person name="Chevrette M.G."/>
            <person name="De Carvalho L.P.S."/>
            <person name="Shen B."/>
        </authorList>
    </citation>
    <scope>NUCLEOTIDE SEQUENCE [LARGE SCALE GENOMIC DNA]</scope>
    <source>
        <strain evidence="3 4">NPDC015755</strain>
    </source>
</reference>
<proteinExistence type="predicted"/>
<evidence type="ECO:0000313" key="3">
    <source>
        <dbReference type="EMBL" id="MFF8279816.1"/>
    </source>
</evidence>
<dbReference type="PANTHER" id="PTHR43283:SF11">
    <property type="entry name" value="BETA-LACTAMASE-RELATED DOMAIN-CONTAINING PROTEIN"/>
    <property type="match status" value="1"/>
</dbReference>
<dbReference type="RefSeq" id="WP_391936737.1">
    <property type="nucleotide sequence ID" value="NZ_JBIBSM010000017.1"/>
</dbReference>
<keyword evidence="1 3" id="KW-0378">Hydrolase</keyword>
<accession>A0ABW6YIY3</accession>
<sequence>MGPQTESIESLVLDAVRARVCPGAAWAVGDASGTSAGGAAGLLDPARPDEPMRADTLFDLASLTKIVAVWSVTGTLVESGALELHRPLGSFWPEVAGRPLGAATAHHLLTHTAGLPLRANLRFHYGSDPDEVRAGVLGEPLRHRPGEAVAYTDRAALVLGYLAEHLTGRRLAHLAAARVWNPLGMTETRYGPLAADVVSRCAPTEFDDATGTHLKGTVHDFSTRLLGGACGIAGVFAPRDDLCRFLRHTLSPGRSAFGASWVRRSLRVRTGELRPARGLFWHPDPGTTAARHDVWAHFGFTGTAMWVSPARGRWAVLLTNKLYFTRDGVPVARLRAAFRSLAFA</sequence>
<comment type="caution">
    <text evidence="3">The sequence shown here is derived from an EMBL/GenBank/DDBJ whole genome shotgun (WGS) entry which is preliminary data.</text>
</comment>
<evidence type="ECO:0000256" key="1">
    <source>
        <dbReference type="ARBA" id="ARBA00022801"/>
    </source>
</evidence>
<dbReference type="GO" id="GO:0016787">
    <property type="term" value="F:hydrolase activity"/>
    <property type="evidence" value="ECO:0007669"/>
    <property type="project" value="UniProtKB-KW"/>
</dbReference>
<dbReference type="InterPro" id="IPR001466">
    <property type="entry name" value="Beta-lactam-related"/>
</dbReference>
<organism evidence="3 4">
    <name type="scientific">Streptomyces lateritius</name>
    <dbReference type="NCBI Taxonomy" id="67313"/>
    <lineage>
        <taxon>Bacteria</taxon>
        <taxon>Bacillati</taxon>
        <taxon>Actinomycetota</taxon>
        <taxon>Actinomycetes</taxon>
        <taxon>Kitasatosporales</taxon>
        <taxon>Streptomycetaceae</taxon>
        <taxon>Streptomyces</taxon>
    </lineage>
</organism>
<dbReference type="SUPFAM" id="SSF56601">
    <property type="entry name" value="beta-lactamase/transpeptidase-like"/>
    <property type="match status" value="1"/>
</dbReference>
<protein>
    <submittedName>
        <fullName evidence="3">Serine hydrolase domain-containing protein</fullName>
        <ecNumber evidence="3">3.-.-.-</ecNumber>
    </submittedName>
</protein>
<dbReference type="EMBL" id="JBIBSM010000017">
    <property type="protein sequence ID" value="MFF8279816.1"/>
    <property type="molecule type" value="Genomic_DNA"/>
</dbReference>
<evidence type="ECO:0000313" key="4">
    <source>
        <dbReference type="Proteomes" id="UP001603013"/>
    </source>
</evidence>
<dbReference type="PANTHER" id="PTHR43283">
    <property type="entry name" value="BETA-LACTAMASE-RELATED"/>
    <property type="match status" value="1"/>
</dbReference>
<keyword evidence="4" id="KW-1185">Reference proteome</keyword>
<evidence type="ECO:0000259" key="2">
    <source>
        <dbReference type="Pfam" id="PF00144"/>
    </source>
</evidence>
<name>A0ABW6YIY3_9ACTN</name>
<dbReference type="InterPro" id="IPR050789">
    <property type="entry name" value="Diverse_Enzym_Activities"/>
</dbReference>
<dbReference type="Gene3D" id="3.40.710.10">
    <property type="entry name" value="DD-peptidase/beta-lactamase superfamily"/>
    <property type="match status" value="1"/>
</dbReference>
<dbReference type="EC" id="3.-.-.-" evidence="3"/>
<dbReference type="Pfam" id="PF00144">
    <property type="entry name" value="Beta-lactamase"/>
    <property type="match status" value="1"/>
</dbReference>
<dbReference type="Proteomes" id="UP001603013">
    <property type="component" value="Unassembled WGS sequence"/>
</dbReference>